<feature type="region of interest" description="Disordered" evidence="1">
    <location>
        <begin position="1"/>
        <end position="25"/>
    </location>
</feature>
<sequence>MTGRWVSGPRGASASGHSEYGPDPASGPGAAWVAVCLRVPDARTACRADVSVGATVSVAWYADTGSGSASVRTGVPTGGGPDGSGRPPPLCAHPPGELPCDVHLCVDPDDRQREGGLVGHADVLVSRVPTPLPVACLRVRELLLRHPGCQVAAVPALGAGRAAVGVRGGPDGLWFVGEGQRDLRFGAPVALIASVAHAWTAVGGHPGTLRSVTLAPRGLTGGRWYGEMSA</sequence>
<accession>A0A6N9U374</accession>
<dbReference type="EMBL" id="JAAGLQ010000491">
    <property type="protein sequence ID" value="NEA18240.1"/>
    <property type="molecule type" value="Genomic_DNA"/>
</dbReference>
<dbReference type="Proteomes" id="UP000471293">
    <property type="component" value="Unassembled WGS sequence"/>
</dbReference>
<protein>
    <submittedName>
        <fullName evidence="2">Uncharacterized protein</fullName>
    </submittedName>
</protein>
<feature type="region of interest" description="Disordered" evidence="1">
    <location>
        <begin position="66"/>
        <end position="88"/>
    </location>
</feature>
<dbReference type="RefSeq" id="WP_164347139.1">
    <property type="nucleotide sequence ID" value="NZ_JAAGLQ010000491.1"/>
</dbReference>
<dbReference type="AlphaFoldDB" id="A0A6N9U374"/>
<name>A0A6N9U374_STRHA</name>
<gene>
    <name evidence="2" type="ORF">G3I29_22550</name>
</gene>
<proteinExistence type="predicted"/>
<evidence type="ECO:0000256" key="1">
    <source>
        <dbReference type="SAM" id="MobiDB-lite"/>
    </source>
</evidence>
<organism evidence="2 3">
    <name type="scientific">Streptomyces halstedii</name>
    <dbReference type="NCBI Taxonomy" id="1944"/>
    <lineage>
        <taxon>Bacteria</taxon>
        <taxon>Bacillati</taxon>
        <taxon>Actinomycetota</taxon>
        <taxon>Actinomycetes</taxon>
        <taxon>Kitasatosporales</taxon>
        <taxon>Streptomycetaceae</taxon>
        <taxon>Streptomyces</taxon>
    </lineage>
</organism>
<evidence type="ECO:0000313" key="3">
    <source>
        <dbReference type="Proteomes" id="UP000471293"/>
    </source>
</evidence>
<reference evidence="2 3" key="1">
    <citation type="submission" date="2020-01" db="EMBL/GenBank/DDBJ databases">
        <title>Insect and environment-associated Actinomycetes.</title>
        <authorList>
            <person name="Currrie C."/>
            <person name="Chevrette M."/>
            <person name="Carlson C."/>
            <person name="Stubbendieck R."/>
            <person name="Wendt-Pienkowski E."/>
        </authorList>
    </citation>
    <scope>NUCLEOTIDE SEQUENCE [LARGE SCALE GENOMIC DNA]</scope>
    <source>
        <strain evidence="2 3">SID11342</strain>
    </source>
</reference>
<comment type="caution">
    <text evidence="2">The sequence shown here is derived from an EMBL/GenBank/DDBJ whole genome shotgun (WGS) entry which is preliminary data.</text>
</comment>
<evidence type="ECO:0000313" key="2">
    <source>
        <dbReference type="EMBL" id="NEA18240.1"/>
    </source>
</evidence>